<organism evidence="2 3">
    <name type="scientific">Lactuca saligna</name>
    <name type="common">Willowleaf lettuce</name>
    <dbReference type="NCBI Taxonomy" id="75948"/>
    <lineage>
        <taxon>Eukaryota</taxon>
        <taxon>Viridiplantae</taxon>
        <taxon>Streptophyta</taxon>
        <taxon>Embryophyta</taxon>
        <taxon>Tracheophyta</taxon>
        <taxon>Spermatophyta</taxon>
        <taxon>Magnoliopsida</taxon>
        <taxon>eudicotyledons</taxon>
        <taxon>Gunneridae</taxon>
        <taxon>Pentapetalae</taxon>
        <taxon>asterids</taxon>
        <taxon>campanulids</taxon>
        <taxon>Asterales</taxon>
        <taxon>Asteraceae</taxon>
        <taxon>Cichorioideae</taxon>
        <taxon>Cichorieae</taxon>
        <taxon>Lactucinae</taxon>
        <taxon>Lactuca</taxon>
    </lineage>
</organism>
<dbReference type="Proteomes" id="UP001177003">
    <property type="component" value="Chromosome 3"/>
</dbReference>
<sequence>MSARALRKVLNEQESAKNQDIILSDDDESESPSNSPRPSSINPFDLLNEQEEQEQEQEQENDASDVDTSSTVKNEHNLLPSKKNTTTNAISSSQKSKKKKKKKKNKATTGTMDSLDAILEDLSFGVNSSGSQSQTRSSRKKSENVNDEGDRHKPGKGCTTNILQVDPRFLSAENELRRIFGSKVVSSFERSNQNQAGSSRQQSRLGRRGAHTHRKTIIVSPSEHWPRWDGSLSMELLENKDGFTYFRYIPSSTYSLAQRQFEAAKASHDLNTIASILLHHPYHIDSLTTLAEYFKFSGELQMSADATSKSLYALECAWHPLFNPLQTTCKLQYKHETNQQLFTTLFSHMKNMDRRGCHRSALEICKLLVSLDSDDPMGALFCIDYFALRAEEYKWLETFSEEYSSDNSMWLYPNFSYSLAICRFYLEREEKEKEKEKDKDKDKDKSSSSDLMKQALMLHPLVLKKLVGKVPLKEQVWTKITNHGFFGMDQSGSESLDHLINIYVERSYIIWRLPELHNFLKDTALSVIEKMEISRSEAKDWECVRKEAFASDKNEYSHLMVSDFSDSTPTIPPENLQNFMIDPRLVDMHNNNNVNVVGDNQENIPGLGPGPGPGPGPARAPREVANRNALAVLFESMLPWIDYGTREDDDVQDDED</sequence>
<dbReference type="GO" id="GO:1990112">
    <property type="term" value="C:RQC complex"/>
    <property type="evidence" value="ECO:0007669"/>
    <property type="project" value="TreeGrafter"/>
</dbReference>
<dbReference type="Pfam" id="PF04910">
    <property type="entry name" value="Tcf25"/>
    <property type="match status" value="1"/>
</dbReference>
<dbReference type="EMBL" id="OX465079">
    <property type="protein sequence ID" value="CAI9275532.1"/>
    <property type="molecule type" value="Genomic_DNA"/>
</dbReference>
<evidence type="ECO:0000256" key="1">
    <source>
        <dbReference type="SAM" id="MobiDB-lite"/>
    </source>
</evidence>
<dbReference type="InterPro" id="IPR006994">
    <property type="entry name" value="TCF25/Rqc1"/>
</dbReference>
<feature type="compositionally biased region" description="Basic and acidic residues" evidence="1">
    <location>
        <begin position="140"/>
        <end position="152"/>
    </location>
</feature>
<evidence type="ECO:0000313" key="3">
    <source>
        <dbReference type="Proteomes" id="UP001177003"/>
    </source>
</evidence>
<proteinExistence type="predicted"/>
<feature type="compositionally biased region" description="Low complexity" evidence="1">
    <location>
        <begin position="195"/>
        <end position="204"/>
    </location>
</feature>
<reference evidence="2" key="1">
    <citation type="submission" date="2023-04" db="EMBL/GenBank/DDBJ databases">
        <authorList>
            <person name="Vijverberg K."/>
            <person name="Xiong W."/>
            <person name="Schranz E."/>
        </authorList>
    </citation>
    <scope>NUCLEOTIDE SEQUENCE</scope>
</reference>
<protein>
    <recommendedName>
        <fullName evidence="4">Transcription factor 25</fullName>
    </recommendedName>
</protein>
<feature type="compositionally biased region" description="Basic residues" evidence="1">
    <location>
        <begin position="95"/>
        <end position="106"/>
    </location>
</feature>
<feature type="region of interest" description="Disordered" evidence="1">
    <location>
        <begin position="1"/>
        <end position="111"/>
    </location>
</feature>
<dbReference type="AlphaFoldDB" id="A0AA36DYQ3"/>
<evidence type="ECO:0008006" key="4">
    <source>
        <dbReference type="Google" id="ProtNLM"/>
    </source>
</evidence>
<name>A0AA36DYQ3_LACSI</name>
<feature type="compositionally biased region" description="Pro residues" evidence="1">
    <location>
        <begin position="608"/>
        <end position="618"/>
    </location>
</feature>
<feature type="region of interest" description="Disordered" evidence="1">
    <location>
        <begin position="188"/>
        <end position="212"/>
    </location>
</feature>
<feature type="region of interest" description="Disordered" evidence="1">
    <location>
        <begin position="600"/>
        <end position="621"/>
    </location>
</feature>
<keyword evidence="3" id="KW-1185">Reference proteome</keyword>
<feature type="compositionally biased region" description="Acidic residues" evidence="1">
    <location>
        <begin position="48"/>
        <end position="65"/>
    </location>
</feature>
<gene>
    <name evidence="2" type="ORF">LSALG_LOCUS15561</name>
</gene>
<dbReference type="PANTHER" id="PTHR22684">
    <property type="entry name" value="NULP1-RELATED"/>
    <property type="match status" value="1"/>
</dbReference>
<accession>A0AA36DYQ3</accession>
<feature type="compositionally biased region" description="Low complexity" evidence="1">
    <location>
        <begin position="31"/>
        <end position="43"/>
    </location>
</feature>
<feature type="region of interest" description="Disordered" evidence="1">
    <location>
        <begin position="125"/>
        <end position="160"/>
    </location>
</feature>
<dbReference type="PANTHER" id="PTHR22684:SF0">
    <property type="entry name" value="RIBOSOME QUALITY CONTROL COMPLEX SUBUNIT TCF25"/>
    <property type="match status" value="1"/>
</dbReference>
<evidence type="ECO:0000313" key="2">
    <source>
        <dbReference type="EMBL" id="CAI9275532.1"/>
    </source>
</evidence>